<keyword evidence="3" id="KW-1185">Reference proteome</keyword>
<comment type="caution">
    <text evidence="2">The sequence shown here is derived from an EMBL/GenBank/DDBJ whole genome shotgun (WGS) entry which is preliminary data.</text>
</comment>
<dbReference type="RefSeq" id="XP_002911505.1">
    <property type="nucleotide sequence ID" value="XM_002911459.1"/>
</dbReference>
<dbReference type="EMBL" id="AACS02000004">
    <property type="protein sequence ID" value="EFI28011.1"/>
    <property type="molecule type" value="Genomic_DNA"/>
</dbReference>
<feature type="compositionally biased region" description="Low complexity" evidence="1">
    <location>
        <begin position="914"/>
        <end position="926"/>
    </location>
</feature>
<feature type="compositionally biased region" description="Polar residues" evidence="1">
    <location>
        <begin position="557"/>
        <end position="569"/>
    </location>
</feature>
<feature type="compositionally biased region" description="Low complexity" evidence="1">
    <location>
        <begin position="799"/>
        <end position="820"/>
    </location>
</feature>
<proteinExistence type="predicted"/>
<evidence type="ECO:0000313" key="2">
    <source>
        <dbReference type="EMBL" id="EFI28011.1"/>
    </source>
</evidence>
<dbReference type="InParanoid" id="D6RLW3"/>
<name>D6RLW3_COPC7</name>
<dbReference type="SUPFAM" id="SSF81995">
    <property type="entry name" value="beta-sandwich domain of Sec23/24"/>
    <property type="match status" value="1"/>
</dbReference>
<dbReference type="OMA" id="HEVPEPR"/>
<dbReference type="VEuPathDB" id="FungiDB:CC1G_14503"/>
<dbReference type="AlphaFoldDB" id="D6RLW3"/>
<feature type="compositionally biased region" description="Low complexity" evidence="1">
    <location>
        <begin position="53"/>
        <end position="63"/>
    </location>
</feature>
<feature type="region of interest" description="Disordered" evidence="1">
    <location>
        <begin position="95"/>
        <end position="117"/>
    </location>
</feature>
<dbReference type="Proteomes" id="UP000001861">
    <property type="component" value="Unassembled WGS sequence"/>
</dbReference>
<feature type="region of interest" description="Disordered" evidence="1">
    <location>
        <begin position="1"/>
        <end position="65"/>
    </location>
</feature>
<reference evidence="2 3" key="1">
    <citation type="journal article" date="2010" name="Proc. Natl. Acad. Sci. U.S.A.">
        <title>Insights into evolution of multicellular fungi from the assembled chromosomes of the mushroom Coprinopsis cinerea (Coprinus cinereus).</title>
        <authorList>
            <person name="Stajich J.E."/>
            <person name="Wilke S.K."/>
            <person name="Ahren D."/>
            <person name="Au C.H."/>
            <person name="Birren B.W."/>
            <person name="Borodovsky M."/>
            <person name="Burns C."/>
            <person name="Canback B."/>
            <person name="Casselton L.A."/>
            <person name="Cheng C.K."/>
            <person name="Deng J."/>
            <person name="Dietrich F.S."/>
            <person name="Fargo D.C."/>
            <person name="Farman M.L."/>
            <person name="Gathman A.C."/>
            <person name="Goldberg J."/>
            <person name="Guigo R."/>
            <person name="Hoegger P.J."/>
            <person name="Hooker J.B."/>
            <person name="Huggins A."/>
            <person name="James T.Y."/>
            <person name="Kamada T."/>
            <person name="Kilaru S."/>
            <person name="Kodira C."/>
            <person name="Kues U."/>
            <person name="Kupfer D."/>
            <person name="Kwan H.S."/>
            <person name="Lomsadze A."/>
            <person name="Li W."/>
            <person name="Lilly W.W."/>
            <person name="Ma L.J."/>
            <person name="Mackey A.J."/>
            <person name="Manning G."/>
            <person name="Martin F."/>
            <person name="Muraguchi H."/>
            <person name="Natvig D.O."/>
            <person name="Palmerini H."/>
            <person name="Ramesh M.A."/>
            <person name="Rehmeyer C.J."/>
            <person name="Roe B.A."/>
            <person name="Shenoy N."/>
            <person name="Stanke M."/>
            <person name="Ter-Hovhannisyan V."/>
            <person name="Tunlid A."/>
            <person name="Velagapudi R."/>
            <person name="Vision T.J."/>
            <person name="Zeng Q."/>
            <person name="Zolan M.E."/>
            <person name="Pukkila P.J."/>
        </authorList>
    </citation>
    <scope>NUCLEOTIDE SEQUENCE [LARGE SCALE GENOMIC DNA]</scope>
    <source>
        <strain evidence="3">Okayama-7 / 130 / ATCC MYA-4618 / FGSC 9003</strain>
    </source>
</reference>
<feature type="compositionally biased region" description="Low complexity" evidence="1">
    <location>
        <begin position="235"/>
        <end position="258"/>
    </location>
</feature>
<feature type="region of interest" description="Disordered" evidence="1">
    <location>
        <begin position="191"/>
        <end position="273"/>
    </location>
</feature>
<sequence>MTPERRPTRSAMRELGVVLDPVSLELPTKRRAKPKKPEASTENAPPTSSLNETTPTASTTAHTVSGTEMIDMYLGGDASGLVEALSSPLTILPTPSPVSATANPSAPPNDDNPFIVPEDPVSPPAPTDMEVDAPAVASSSKSPNAFPPLVGMLPPPHPFDKKTYVPLGAVIQPLIRLDPILQPLLQPSLSPATPFSRGSSTSVAGTPTPASRTASKTPAPSMGAATPLASEEESAIPAPSSPLSTPVATNPTSTTSATGSGGGATNSRKGRPTDWARARILELLEALLKAFAEVGVKHGHTPGEMGHAFEKWMKDRTLSIPLVEGQDQRLLEDFKVIKECISQCALETGTSVENLLARYHSEYLATPRNPNPYNRFQSLIKYQKTAKDSQKEKSDLSQAPKVDVKESYRKAKKAGTLEQKLSIWDTLSAIDGQHQTVQAREKFFDNFTSIADKTVAEGSKHHLESLFITVGTSIHQDQGMVHVAMSPALEGFFEEMCGCSKDEITGLMRLYVCSKNKGVDSLKGIVRSNLHDNIRSVTKPSPGTSSLKVAGPKEAANSRSSAPAKSGPSSLPAKAGPSSMIAKVAPTAAKPTPPTAAIVRQVNFTSAPNTIVIKNPHKALNNHLEFVRLLFIEVMGHVDPGVLYEKTPWKLLPGKLGEAGWCLRNFPAPGRLYLPGEEEKAGKAGQGIKGVPAHQRKLLVSHVTSVGGNLILERADAVETRANRVPVIITAAPVLTPGQKRAADASNPSRLTPLTWPIARGRRQFADGTTDWKGLEAIVREGAVVEIDDSDEESPSPAPTSATPAPAPTLAPSSTLATIPTPAPGPTPTPAPTSTPAPAPTLTPAPTSTPAPAPTPTPAPTSTPAPAPTPTPAPTSTPAPAPTPTPAPTSTPAPAPTPTPAPTSASAPPPAPVLPTTATAALRPAPAHIPSPGLSPLPLAAPVTGRTGPQHPDPSLLAPSNHSFVNHKRAGSVGMEGGDTKKARMTPNPIPPHPQLTSTSFSPGHSLVSNAGWNWPGPHPHHLAATASTSAPMRAPMDYSMGGNVPVNPATLGLLQQLFLAQQVSHNGGMSSAPSGFLTPGLDHPSLGQSASNINLDPNVLYNMLNQQNQQQFGGGQQQYGGAQQQFGVVWVYRELYESQSAFQVQHFCSFLCRLN</sequence>
<evidence type="ECO:0000256" key="1">
    <source>
        <dbReference type="SAM" id="MobiDB-lite"/>
    </source>
</evidence>
<feature type="region of interest" description="Disordered" evidence="1">
    <location>
        <begin position="533"/>
        <end position="577"/>
    </location>
</feature>
<feature type="compositionally biased region" description="Polar residues" evidence="1">
    <location>
        <begin position="535"/>
        <end position="547"/>
    </location>
</feature>
<feature type="compositionally biased region" description="Polar residues" evidence="1">
    <location>
        <begin position="196"/>
        <end position="218"/>
    </location>
</feature>
<dbReference type="GeneID" id="9378735"/>
<dbReference type="KEGG" id="cci:CC1G_14503"/>
<feature type="compositionally biased region" description="Polar residues" evidence="1">
    <location>
        <begin position="40"/>
        <end position="52"/>
    </location>
</feature>
<dbReference type="HOGENOM" id="CLU_273197_0_0_1"/>
<feature type="compositionally biased region" description="Pro residues" evidence="1">
    <location>
        <begin position="821"/>
        <end position="913"/>
    </location>
</feature>
<accession>D6RLW3</accession>
<organism evidence="2 3">
    <name type="scientific">Coprinopsis cinerea (strain Okayama-7 / 130 / ATCC MYA-4618 / FGSC 9003)</name>
    <name type="common">Inky cap fungus</name>
    <name type="synonym">Hormographiella aspergillata</name>
    <dbReference type="NCBI Taxonomy" id="240176"/>
    <lineage>
        <taxon>Eukaryota</taxon>
        <taxon>Fungi</taxon>
        <taxon>Dikarya</taxon>
        <taxon>Basidiomycota</taxon>
        <taxon>Agaricomycotina</taxon>
        <taxon>Agaricomycetes</taxon>
        <taxon>Agaricomycetidae</taxon>
        <taxon>Agaricales</taxon>
        <taxon>Agaricineae</taxon>
        <taxon>Psathyrellaceae</taxon>
        <taxon>Coprinopsis</taxon>
    </lineage>
</organism>
<dbReference type="OrthoDB" id="3071219at2759"/>
<feature type="compositionally biased region" description="Low complexity" evidence="1">
    <location>
        <begin position="95"/>
        <end position="113"/>
    </location>
</feature>
<protein>
    <submittedName>
        <fullName evidence="2">Uncharacterized protein</fullName>
    </submittedName>
</protein>
<gene>
    <name evidence="2" type="ORF">CC1G_14503</name>
</gene>
<evidence type="ECO:0000313" key="3">
    <source>
        <dbReference type="Proteomes" id="UP000001861"/>
    </source>
</evidence>
<feature type="region of interest" description="Disordered" evidence="1">
    <location>
        <begin position="787"/>
        <end position="962"/>
    </location>
</feature>